<evidence type="ECO:0000313" key="2">
    <source>
        <dbReference type="Proteomes" id="UP000478052"/>
    </source>
</evidence>
<proteinExistence type="predicted"/>
<name>A0A6G0VWG3_APHCR</name>
<accession>A0A6G0VWG3</accession>
<keyword evidence="2" id="KW-1185">Reference proteome</keyword>
<organism evidence="1 2">
    <name type="scientific">Aphis craccivora</name>
    <name type="common">Cowpea aphid</name>
    <dbReference type="NCBI Taxonomy" id="307492"/>
    <lineage>
        <taxon>Eukaryota</taxon>
        <taxon>Metazoa</taxon>
        <taxon>Ecdysozoa</taxon>
        <taxon>Arthropoda</taxon>
        <taxon>Hexapoda</taxon>
        <taxon>Insecta</taxon>
        <taxon>Pterygota</taxon>
        <taxon>Neoptera</taxon>
        <taxon>Paraneoptera</taxon>
        <taxon>Hemiptera</taxon>
        <taxon>Sternorrhyncha</taxon>
        <taxon>Aphidomorpha</taxon>
        <taxon>Aphidoidea</taxon>
        <taxon>Aphididae</taxon>
        <taxon>Aphidini</taxon>
        <taxon>Aphis</taxon>
        <taxon>Aphis</taxon>
    </lineage>
</organism>
<evidence type="ECO:0000313" key="1">
    <source>
        <dbReference type="EMBL" id="KAF0712291.1"/>
    </source>
</evidence>
<dbReference type="AlphaFoldDB" id="A0A6G0VWG3"/>
<dbReference type="Proteomes" id="UP000478052">
    <property type="component" value="Unassembled WGS sequence"/>
</dbReference>
<dbReference type="OrthoDB" id="10364669at2759"/>
<comment type="caution">
    <text evidence="1">The sequence shown here is derived from an EMBL/GenBank/DDBJ whole genome shotgun (WGS) entry which is preliminary data.</text>
</comment>
<gene>
    <name evidence="1" type="ORF">FWK35_00030448</name>
</gene>
<reference evidence="1 2" key="1">
    <citation type="submission" date="2019-08" db="EMBL/GenBank/DDBJ databases">
        <title>Whole genome of Aphis craccivora.</title>
        <authorList>
            <person name="Voronova N.V."/>
            <person name="Shulinski R.S."/>
            <person name="Bandarenka Y.V."/>
            <person name="Zhorov D.G."/>
            <person name="Warner D."/>
        </authorList>
    </citation>
    <scope>NUCLEOTIDE SEQUENCE [LARGE SCALE GENOMIC DNA]</scope>
    <source>
        <strain evidence="1">180601</strain>
        <tissue evidence="1">Whole Body</tissue>
    </source>
</reference>
<dbReference type="EMBL" id="VUJU01010978">
    <property type="protein sequence ID" value="KAF0712291.1"/>
    <property type="molecule type" value="Genomic_DNA"/>
</dbReference>
<protein>
    <submittedName>
        <fullName evidence="1">RING-type domain-containing protein</fullName>
    </submittedName>
</protein>
<sequence length="84" mass="9860">MEHEGFYYKINKTRGGKRNIFKTCKGYTVIQLENGTIIANKDHTHLAYSPTFNMQQLTKRFRTSLIERSKTTALNIIYDDESLR</sequence>